<feature type="compositionally biased region" description="Low complexity" evidence="7">
    <location>
        <begin position="738"/>
        <end position="754"/>
    </location>
</feature>
<feature type="compositionally biased region" description="Low complexity" evidence="7">
    <location>
        <begin position="835"/>
        <end position="844"/>
    </location>
</feature>
<evidence type="ECO:0000256" key="4">
    <source>
        <dbReference type="ARBA" id="ARBA00022729"/>
    </source>
</evidence>
<keyword evidence="4 9" id="KW-0732">Signal</keyword>
<feature type="transmembrane region" description="Helical" evidence="8">
    <location>
        <begin position="452"/>
        <end position="472"/>
    </location>
</feature>
<evidence type="ECO:0000313" key="11">
    <source>
        <dbReference type="EMBL" id="TDL21730.1"/>
    </source>
</evidence>
<dbReference type="OrthoDB" id="2115177at2759"/>
<dbReference type="Proteomes" id="UP000294933">
    <property type="component" value="Unassembled WGS sequence"/>
</dbReference>
<feature type="transmembrane region" description="Helical" evidence="8">
    <location>
        <begin position="626"/>
        <end position="650"/>
    </location>
</feature>
<feature type="region of interest" description="Disordered" evidence="7">
    <location>
        <begin position="679"/>
        <end position="754"/>
    </location>
</feature>
<feature type="region of interest" description="Disordered" evidence="7">
    <location>
        <begin position="792"/>
        <end position="844"/>
    </location>
</feature>
<feature type="transmembrane region" description="Helical" evidence="8">
    <location>
        <begin position="539"/>
        <end position="559"/>
    </location>
</feature>
<gene>
    <name evidence="11" type="ORF">BD410DRAFT_723980</name>
</gene>
<evidence type="ECO:0000256" key="9">
    <source>
        <dbReference type="SAM" id="SignalP"/>
    </source>
</evidence>
<dbReference type="InterPro" id="IPR010308">
    <property type="entry name" value="TRP_C"/>
</dbReference>
<dbReference type="GO" id="GO:0055085">
    <property type="term" value="P:transmembrane transport"/>
    <property type="evidence" value="ECO:0007669"/>
    <property type="project" value="TreeGrafter"/>
</dbReference>
<feature type="chain" id="PRO_5021284320" description="ML-like domain-containing protein" evidence="9">
    <location>
        <begin position="28"/>
        <end position="844"/>
    </location>
</feature>
<evidence type="ECO:0000256" key="3">
    <source>
        <dbReference type="ARBA" id="ARBA00022692"/>
    </source>
</evidence>
<sequence>MFVCVARLRRLSAILLFTVAAAPLASCRDDTLFTSSVSYCSPPQSLLIQRLNIAYIAHNHSVSFNISAASVEPNINVSASVLLNVYGLPSVNLTINLCTLLHGALCPLPTYNFTGADNIALPASTAQNVAARIPRIAYGIPDLESFAQLELVEEGTGVVKACVQATLANGWSTRQAGVEWATGGVALLALFSALYHTLPWKARATATAATYAKYIPSATRLLDLVSLFQSIALSALLNLNYPLVYRSFALNFAWSAFLFSCSSSLHTLSSSIQNTINTMRHKTGGRMPDGSGGSSTDLVNRRLSPYNVPPAQGFVVPQSLLEKVARLPVVDFGNGRGAPLMLSAASSASSVPGSVVEVMRRDVATVTPESPNVLQAGVPVYVNSLGLGTANAFMSVLIYALLFAAILLVAFGVGYGVLAFISTRRRMEGEGGGETEKVREGRRGYKEWAKGWGVRFGLIIYPPLITFAFYQWTLKDSWLSIVFAAGTALVVLVSLFYPSLRTLRVIRRHLKTTDASTSQQRPDTGVFGVLHAQYRDARAYVFVAPLLSTLAKALAIAFVHASGPAQIGLFLLTDLVQLSVLLLTKPHHTRKADILAVFIAGVKVGMGAMMVAFVERLEVKAIPRVAVGIVMMVVWGIAVLVVMWSVFVNLRHEWGLRSGRGGRRGRRGWRGVFGWVRSSGRSGSSDESMLEKGIHNNNDDAASSETNSGSTPSTPDTERPRNPTPHQRIPLDPSILRPYPDSTPTPTTASMSTSFGASVSVPASAASGSTTLGSVLSRRSAFEGLGLERVLGGGSDVDEGEEWHSVPPSPSVVPATSPMAGAASPAPTSPHPPLSRRSSPTPAH</sequence>
<name>A0A4Y7Q4H7_9AGAM</name>
<keyword evidence="12" id="KW-1185">Reference proteome</keyword>
<dbReference type="SMART" id="SM01320">
    <property type="entry name" value="TRP_N"/>
    <property type="match status" value="1"/>
</dbReference>
<feature type="compositionally biased region" description="Basic and acidic residues" evidence="7">
    <location>
        <begin position="689"/>
        <end position="698"/>
    </location>
</feature>
<feature type="domain" description="ML-like" evidence="10">
    <location>
        <begin position="30"/>
        <end position="174"/>
    </location>
</feature>
<dbReference type="PANTHER" id="PTHR31145">
    <property type="entry name" value="INTEGRAL MEMBRANE PROTEIN (AFU_ORTHOLOGUE AFUA_7G01610)"/>
    <property type="match status" value="1"/>
</dbReference>
<dbReference type="PANTHER" id="PTHR31145:SF2">
    <property type="entry name" value="FLAVIN CARRIER PROTEIN 2"/>
    <property type="match status" value="1"/>
</dbReference>
<keyword evidence="5 8" id="KW-1133">Transmembrane helix</keyword>
<dbReference type="VEuPathDB" id="FungiDB:BD410DRAFT_723980"/>
<dbReference type="STRING" id="50990.A0A4Y7Q4H7"/>
<feature type="compositionally biased region" description="Low complexity" evidence="7">
    <location>
        <begin position="812"/>
        <end position="826"/>
    </location>
</feature>
<evidence type="ECO:0000256" key="7">
    <source>
        <dbReference type="SAM" id="MobiDB-lite"/>
    </source>
</evidence>
<comment type="subcellular location">
    <subcellularLocation>
        <location evidence="1">Membrane</location>
        <topology evidence="1">Multi-pass membrane protein</topology>
    </subcellularLocation>
</comment>
<comment type="similarity">
    <text evidence="2">Belongs to the transient receptor potential (TRP) ion channel family.</text>
</comment>
<dbReference type="Pfam" id="PF14558">
    <property type="entry name" value="TRP_N"/>
    <property type="match status" value="1"/>
</dbReference>
<dbReference type="InterPro" id="IPR032800">
    <property type="entry name" value="TRP_N"/>
</dbReference>
<proteinExistence type="inferred from homology"/>
<evidence type="ECO:0000256" key="1">
    <source>
        <dbReference type="ARBA" id="ARBA00004141"/>
    </source>
</evidence>
<dbReference type="Pfam" id="PF06011">
    <property type="entry name" value="TRP"/>
    <property type="match status" value="1"/>
</dbReference>
<accession>A0A4Y7Q4H7</accession>
<dbReference type="AlphaFoldDB" id="A0A4Y7Q4H7"/>
<evidence type="ECO:0000313" key="12">
    <source>
        <dbReference type="Proteomes" id="UP000294933"/>
    </source>
</evidence>
<feature type="transmembrane region" description="Helical" evidence="8">
    <location>
        <begin position="396"/>
        <end position="421"/>
    </location>
</feature>
<evidence type="ECO:0000256" key="6">
    <source>
        <dbReference type="ARBA" id="ARBA00023136"/>
    </source>
</evidence>
<organism evidence="11 12">
    <name type="scientific">Rickenella mellea</name>
    <dbReference type="NCBI Taxonomy" id="50990"/>
    <lineage>
        <taxon>Eukaryota</taxon>
        <taxon>Fungi</taxon>
        <taxon>Dikarya</taxon>
        <taxon>Basidiomycota</taxon>
        <taxon>Agaricomycotina</taxon>
        <taxon>Agaricomycetes</taxon>
        <taxon>Hymenochaetales</taxon>
        <taxon>Rickenellaceae</taxon>
        <taxon>Rickenella</taxon>
    </lineage>
</organism>
<feature type="transmembrane region" description="Helical" evidence="8">
    <location>
        <begin position="595"/>
        <end position="614"/>
    </location>
</feature>
<dbReference type="EMBL" id="ML170179">
    <property type="protein sequence ID" value="TDL21730.1"/>
    <property type="molecule type" value="Genomic_DNA"/>
</dbReference>
<feature type="compositionally biased region" description="Polar residues" evidence="7">
    <location>
        <begin position="699"/>
        <end position="715"/>
    </location>
</feature>
<dbReference type="InterPro" id="IPR040241">
    <property type="entry name" value="TRP_Flc/Pkd2-like"/>
</dbReference>
<feature type="transmembrane region" description="Helical" evidence="8">
    <location>
        <begin position="478"/>
        <end position="500"/>
    </location>
</feature>
<keyword evidence="6 8" id="KW-0472">Membrane</keyword>
<dbReference type="GO" id="GO:0009272">
    <property type="term" value="P:fungal-type cell wall biogenesis"/>
    <property type="evidence" value="ECO:0007669"/>
    <property type="project" value="TreeGrafter"/>
</dbReference>
<evidence type="ECO:0000256" key="8">
    <source>
        <dbReference type="SAM" id="Phobius"/>
    </source>
</evidence>
<reference evidence="11 12" key="1">
    <citation type="submission" date="2018-06" db="EMBL/GenBank/DDBJ databases">
        <title>A transcriptomic atlas of mushroom development highlights an independent origin of complex multicellularity.</title>
        <authorList>
            <consortium name="DOE Joint Genome Institute"/>
            <person name="Krizsan K."/>
            <person name="Almasi E."/>
            <person name="Merenyi Z."/>
            <person name="Sahu N."/>
            <person name="Viragh M."/>
            <person name="Koszo T."/>
            <person name="Mondo S."/>
            <person name="Kiss B."/>
            <person name="Balint B."/>
            <person name="Kues U."/>
            <person name="Barry K."/>
            <person name="Hegedus J.C."/>
            <person name="Henrissat B."/>
            <person name="Johnson J."/>
            <person name="Lipzen A."/>
            <person name="Ohm R."/>
            <person name="Nagy I."/>
            <person name="Pangilinan J."/>
            <person name="Yan J."/>
            <person name="Xiong Y."/>
            <person name="Grigoriev I.V."/>
            <person name="Hibbett D.S."/>
            <person name="Nagy L.G."/>
        </authorList>
    </citation>
    <scope>NUCLEOTIDE SEQUENCE [LARGE SCALE GENOMIC DNA]</scope>
    <source>
        <strain evidence="11 12">SZMC22713</strain>
    </source>
</reference>
<protein>
    <recommendedName>
        <fullName evidence="10">ML-like domain-containing protein</fullName>
    </recommendedName>
</protein>
<dbReference type="GO" id="GO:0016020">
    <property type="term" value="C:membrane"/>
    <property type="evidence" value="ECO:0007669"/>
    <property type="project" value="UniProtKB-SubCell"/>
</dbReference>
<feature type="signal peptide" evidence="9">
    <location>
        <begin position="1"/>
        <end position="27"/>
    </location>
</feature>
<evidence type="ECO:0000259" key="10">
    <source>
        <dbReference type="SMART" id="SM01320"/>
    </source>
</evidence>
<evidence type="ECO:0000256" key="5">
    <source>
        <dbReference type="ARBA" id="ARBA00022989"/>
    </source>
</evidence>
<evidence type="ECO:0000256" key="2">
    <source>
        <dbReference type="ARBA" id="ARBA00010642"/>
    </source>
</evidence>
<keyword evidence="3 8" id="KW-0812">Transmembrane</keyword>